<dbReference type="InParanoid" id="K3Z246"/>
<dbReference type="HOGENOM" id="CLU_3090854_0_0_1"/>
<evidence type="ECO:0000313" key="1">
    <source>
        <dbReference type="EnsemblPlants" id="KQL29024"/>
    </source>
</evidence>
<dbReference type="Proteomes" id="UP000004995">
    <property type="component" value="Unassembled WGS sequence"/>
</dbReference>
<accession>K3Z246</accession>
<keyword evidence="2" id="KW-1185">Reference proteome</keyword>
<dbReference type="EnsemblPlants" id="KQL29024">
    <property type="protein sequence ID" value="KQL29024"/>
    <property type="gene ID" value="SETIT_020614mg"/>
</dbReference>
<protein>
    <submittedName>
        <fullName evidence="1">Uncharacterized protein</fullName>
    </submittedName>
</protein>
<dbReference type="AlphaFoldDB" id="K3Z246"/>
<reference evidence="2" key="1">
    <citation type="journal article" date="2012" name="Nat. Biotechnol.">
        <title>Reference genome sequence of the model plant Setaria.</title>
        <authorList>
            <person name="Bennetzen J.L."/>
            <person name="Schmutz J."/>
            <person name="Wang H."/>
            <person name="Percifield R."/>
            <person name="Hawkins J."/>
            <person name="Pontaroli A.C."/>
            <person name="Estep M."/>
            <person name="Feng L."/>
            <person name="Vaughn J.N."/>
            <person name="Grimwood J."/>
            <person name="Jenkins J."/>
            <person name="Barry K."/>
            <person name="Lindquist E."/>
            <person name="Hellsten U."/>
            <person name="Deshpande S."/>
            <person name="Wang X."/>
            <person name="Wu X."/>
            <person name="Mitros T."/>
            <person name="Triplett J."/>
            <person name="Yang X."/>
            <person name="Ye C.Y."/>
            <person name="Mauro-Herrera M."/>
            <person name="Wang L."/>
            <person name="Li P."/>
            <person name="Sharma M."/>
            <person name="Sharma R."/>
            <person name="Ronald P.C."/>
            <person name="Panaud O."/>
            <person name="Kellogg E.A."/>
            <person name="Brutnell T.P."/>
            <person name="Doust A.N."/>
            <person name="Tuskan G.A."/>
            <person name="Rokhsar D."/>
            <person name="Devos K.M."/>
        </authorList>
    </citation>
    <scope>NUCLEOTIDE SEQUENCE [LARGE SCALE GENOMIC DNA]</scope>
    <source>
        <strain evidence="2">cv. Yugu1</strain>
    </source>
</reference>
<reference evidence="1" key="2">
    <citation type="submission" date="2018-08" db="UniProtKB">
        <authorList>
            <consortium name="EnsemblPlants"/>
        </authorList>
    </citation>
    <scope>IDENTIFICATION</scope>
    <source>
        <strain evidence="1">Yugu1</strain>
    </source>
</reference>
<name>K3Z246_SETIT</name>
<sequence length="52" mass="5493">MQRITANGVQMVAVCRRDVPDTQGANSCANISCNESVDQAGDICCVECLFGV</sequence>
<proteinExistence type="predicted"/>
<dbReference type="Gramene" id="KQL29024">
    <property type="protein sequence ID" value="KQL29024"/>
    <property type="gene ID" value="SETIT_020614mg"/>
</dbReference>
<evidence type="ECO:0000313" key="2">
    <source>
        <dbReference type="Proteomes" id="UP000004995"/>
    </source>
</evidence>
<dbReference type="EMBL" id="AGNK02000159">
    <property type="status" value="NOT_ANNOTATED_CDS"/>
    <property type="molecule type" value="Genomic_DNA"/>
</dbReference>
<organism evidence="1 2">
    <name type="scientific">Setaria italica</name>
    <name type="common">Foxtail millet</name>
    <name type="synonym">Panicum italicum</name>
    <dbReference type="NCBI Taxonomy" id="4555"/>
    <lineage>
        <taxon>Eukaryota</taxon>
        <taxon>Viridiplantae</taxon>
        <taxon>Streptophyta</taxon>
        <taxon>Embryophyta</taxon>
        <taxon>Tracheophyta</taxon>
        <taxon>Spermatophyta</taxon>
        <taxon>Magnoliopsida</taxon>
        <taxon>Liliopsida</taxon>
        <taxon>Poales</taxon>
        <taxon>Poaceae</taxon>
        <taxon>PACMAD clade</taxon>
        <taxon>Panicoideae</taxon>
        <taxon>Panicodae</taxon>
        <taxon>Paniceae</taxon>
        <taxon>Cenchrinae</taxon>
        <taxon>Setaria</taxon>
    </lineage>
</organism>